<evidence type="ECO:0000259" key="4">
    <source>
        <dbReference type="PROSITE" id="PS51000"/>
    </source>
</evidence>
<evidence type="ECO:0000313" key="5">
    <source>
        <dbReference type="EMBL" id="GEN79815.1"/>
    </source>
</evidence>
<accession>A0A511YX90</accession>
<name>A0A511YX90_9CELL</name>
<sequence>MRDIAHTVRYAVAEREGVAVSRQAETVELLLERGFVSVTDLAKHFGVTESTIRRNLAELEARDLVQRTHGGALPVRQTDAPMDLKQTLHRPHKRAIGQAMADRILDGQTVLLDSGSTTLEVARHLHSKHLTVVTNDLLIGAAVAQNQSAHLVFIGGELLPNVYTMWGPTSVQQLQNLRVHVAVFGADAVNEDGIYNTNSYELEVKRTMRAIASEAFLVADSSKFGREALFKVFDFEMFTAGITDEYLDPLRAAQFPVPLIRATLDPHEDGGDDHRRPGRPQPRSVDARSL</sequence>
<proteinExistence type="predicted"/>
<dbReference type="Gene3D" id="3.40.50.1360">
    <property type="match status" value="1"/>
</dbReference>
<reference evidence="5 6" key="1">
    <citation type="submission" date="2019-07" db="EMBL/GenBank/DDBJ databases">
        <title>Whole genome shotgun sequence of Actinotalea fermentans NBRC 105374.</title>
        <authorList>
            <person name="Hosoyama A."/>
            <person name="Uohara A."/>
            <person name="Ohji S."/>
            <person name="Ichikawa N."/>
        </authorList>
    </citation>
    <scope>NUCLEOTIDE SEQUENCE [LARGE SCALE GENOMIC DNA]</scope>
    <source>
        <strain evidence="5 6">NBRC 105374</strain>
    </source>
</reference>
<dbReference type="InterPro" id="IPR011991">
    <property type="entry name" value="ArsR-like_HTH"/>
</dbReference>
<dbReference type="SUPFAM" id="SSF100950">
    <property type="entry name" value="NagB/RpiA/CoA transferase-like"/>
    <property type="match status" value="1"/>
</dbReference>
<dbReference type="SMART" id="SM00420">
    <property type="entry name" value="HTH_DEOR"/>
    <property type="match status" value="1"/>
</dbReference>
<dbReference type="PROSITE" id="PS51000">
    <property type="entry name" value="HTH_DEOR_2"/>
    <property type="match status" value="1"/>
</dbReference>
<comment type="caution">
    <text evidence="5">The sequence shown here is derived from an EMBL/GenBank/DDBJ whole genome shotgun (WGS) entry which is preliminary data.</text>
</comment>
<dbReference type="Gene3D" id="1.10.10.10">
    <property type="entry name" value="Winged helix-like DNA-binding domain superfamily/Winged helix DNA-binding domain"/>
    <property type="match status" value="1"/>
</dbReference>
<keyword evidence="6" id="KW-1185">Reference proteome</keyword>
<feature type="domain" description="HTH deoR-type" evidence="4">
    <location>
        <begin position="19"/>
        <end position="74"/>
    </location>
</feature>
<protein>
    <submittedName>
        <fullName evidence="5">DeoR family transcriptional regulator</fullName>
    </submittedName>
</protein>
<dbReference type="RefSeq" id="WP_261765535.1">
    <property type="nucleotide sequence ID" value="NZ_BJYK01000004.1"/>
</dbReference>
<gene>
    <name evidence="5" type="ORF">AFE02nite_15490</name>
</gene>
<dbReference type="EMBL" id="BJYK01000004">
    <property type="protein sequence ID" value="GEN79815.1"/>
    <property type="molecule type" value="Genomic_DNA"/>
</dbReference>
<organism evidence="5 6">
    <name type="scientific">Actinotalea fermentans</name>
    <dbReference type="NCBI Taxonomy" id="43671"/>
    <lineage>
        <taxon>Bacteria</taxon>
        <taxon>Bacillati</taxon>
        <taxon>Actinomycetota</taxon>
        <taxon>Actinomycetes</taxon>
        <taxon>Micrococcales</taxon>
        <taxon>Cellulomonadaceae</taxon>
        <taxon>Actinotalea</taxon>
    </lineage>
</organism>
<dbReference type="InterPro" id="IPR050313">
    <property type="entry name" value="Carb_Metab_HTH_regulators"/>
</dbReference>
<dbReference type="GO" id="GO:0003700">
    <property type="term" value="F:DNA-binding transcription factor activity"/>
    <property type="evidence" value="ECO:0007669"/>
    <property type="project" value="InterPro"/>
</dbReference>
<dbReference type="PANTHER" id="PTHR30363:SF44">
    <property type="entry name" value="AGA OPERON TRANSCRIPTIONAL REPRESSOR-RELATED"/>
    <property type="match status" value="1"/>
</dbReference>
<evidence type="ECO:0000256" key="2">
    <source>
        <dbReference type="ARBA" id="ARBA00023163"/>
    </source>
</evidence>
<feature type="region of interest" description="Disordered" evidence="3">
    <location>
        <begin position="263"/>
        <end position="290"/>
    </location>
</feature>
<dbReference type="SUPFAM" id="SSF46785">
    <property type="entry name" value="Winged helix' DNA-binding domain"/>
    <property type="match status" value="1"/>
</dbReference>
<dbReference type="InterPro" id="IPR014036">
    <property type="entry name" value="DeoR-like_C"/>
</dbReference>
<keyword evidence="1" id="KW-0805">Transcription regulation</keyword>
<feature type="compositionally biased region" description="Basic and acidic residues" evidence="3">
    <location>
        <begin position="264"/>
        <end position="275"/>
    </location>
</feature>
<evidence type="ECO:0000313" key="6">
    <source>
        <dbReference type="Proteomes" id="UP000321484"/>
    </source>
</evidence>
<evidence type="ECO:0000256" key="1">
    <source>
        <dbReference type="ARBA" id="ARBA00023015"/>
    </source>
</evidence>
<dbReference type="AlphaFoldDB" id="A0A511YX90"/>
<dbReference type="InterPro" id="IPR036388">
    <property type="entry name" value="WH-like_DNA-bd_sf"/>
</dbReference>
<dbReference type="Pfam" id="PF00455">
    <property type="entry name" value="DeoRC"/>
    <property type="match status" value="1"/>
</dbReference>
<keyword evidence="2" id="KW-0804">Transcription</keyword>
<dbReference type="InterPro" id="IPR001034">
    <property type="entry name" value="DeoR_HTH"/>
</dbReference>
<dbReference type="InterPro" id="IPR037171">
    <property type="entry name" value="NagB/RpiA_transferase-like"/>
</dbReference>
<dbReference type="Pfam" id="PF08220">
    <property type="entry name" value="HTH_DeoR"/>
    <property type="match status" value="1"/>
</dbReference>
<dbReference type="CDD" id="cd00090">
    <property type="entry name" value="HTH_ARSR"/>
    <property type="match status" value="1"/>
</dbReference>
<dbReference type="SMART" id="SM01134">
    <property type="entry name" value="DeoRC"/>
    <property type="match status" value="1"/>
</dbReference>
<dbReference type="PRINTS" id="PR00037">
    <property type="entry name" value="HTHLACR"/>
</dbReference>
<dbReference type="InterPro" id="IPR036390">
    <property type="entry name" value="WH_DNA-bd_sf"/>
</dbReference>
<dbReference type="Proteomes" id="UP000321484">
    <property type="component" value="Unassembled WGS sequence"/>
</dbReference>
<dbReference type="PANTHER" id="PTHR30363">
    <property type="entry name" value="HTH-TYPE TRANSCRIPTIONAL REGULATOR SRLR-RELATED"/>
    <property type="match status" value="1"/>
</dbReference>
<evidence type="ECO:0000256" key="3">
    <source>
        <dbReference type="SAM" id="MobiDB-lite"/>
    </source>
</evidence>